<dbReference type="Pfam" id="PF08246">
    <property type="entry name" value="Inhibitor_I29"/>
    <property type="match status" value="1"/>
</dbReference>
<evidence type="ECO:0000256" key="1">
    <source>
        <dbReference type="ARBA" id="ARBA00008455"/>
    </source>
</evidence>
<name>A0A6C0F074_9ZZZZ</name>
<evidence type="ECO:0000313" key="5">
    <source>
        <dbReference type="EMBL" id="QHT32825.1"/>
    </source>
</evidence>
<dbReference type="Pfam" id="PF00112">
    <property type="entry name" value="Peptidase_C1"/>
    <property type="match status" value="1"/>
</dbReference>
<proteinExistence type="inferred from homology"/>
<dbReference type="GO" id="GO:0008234">
    <property type="term" value="F:cysteine-type peptidase activity"/>
    <property type="evidence" value="ECO:0007669"/>
    <property type="project" value="InterPro"/>
</dbReference>
<evidence type="ECO:0000256" key="2">
    <source>
        <dbReference type="ARBA" id="ARBA00023157"/>
    </source>
</evidence>
<dbReference type="GO" id="GO:0006508">
    <property type="term" value="P:proteolysis"/>
    <property type="evidence" value="ECO:0007669"/>
    <property type="project" value="InterPro"/>
</dbReference>
<dbReference type="InterPro" id="IPR038765">
    <property type="entry name" value="Papain-like_cys_pep_sf"/>
</dbReference>
<dbReference type="InterPro" id="IPR013201">
    <property type="entry name" value="Prot_inhib_I29"/>
</dbReference>
<dbReference type="PROSITE" id="PS00640">
    <property type="entry name" value="THIOL_PROTEASE_ASN"/>
    <property type="match status" value="1"/>
</dbReference>
<dbReference type="PRINTS" id="PR00705">
    <property type="entry name" value="PAPAIN"/>
</dbReference>
<dbReference type="Gene3D" id="3.90.70.10">
    <property type="entry name" value="Cysteine proteinases"/>
    <property type="match status" value="1"/>
</dbReference>
<accession>A0A6C0F074</accession>
<dbReference type="InterPro" id="IPR013128">
    <property type="entry name" value="Peptidase_C1A"/>
</dbReference>
<dbReference type="PROSITE" id="PS00139">
    <property type="entry name" value="THIOL_PROTEASE_CYS"/>
    <property type="match status" value="1"/>
</dbReference>
<keyword evidence="2" id="KW-1015">Disulfide bond</keyword>
<feature type="domain" description="Cathepsin propeptide inhibitor" evidence="4">
    <location>
        <begin position="59"/>
        <end position="116"/>
    </location>
</feature>
<dbReference type="EMBL" id="MN738949">
    <property type="protein sequence ID" value="QHT32825.1"/>
    <property type="molecule type" value="Genomic_DNA"/>
</dbReference>
<dbReference type="PROSITE" id="PS00639">
    <property type="entry name" value="THIOL_PROTEASE_HIS"/>
    <property type="match status" value="1"/>
</dbReference>
<dbReference type="InterPro" id="IPR000668">
    <property type="entry name" value="Peptidase_C1A_C"/>
</dbReference>
<dbReference type="InterPro" id="IPR025661">
    <property type="entry name" value="Pept_asp_AS"/>
</dbReference>
<evidence type="ECO:0000259" key="4">
    <source>
        <dbReference type="SMART" id="SM00848"/>
    </source>
</evidence>
<dbReference type="CDD" id="cd02248">
    <property type="entry name" value="Peptidase_C1A"/>
    <property type="match status" value="1"/>
</dbReference>
<dbReference type="InterPro" id="IPR025660">
    <property type="entry name" value="Pept_his_AS"/>
</dbReference>
<sequence length="364" mass="39036">MSMLKFVFVACALFSNSIMSVVGAPTLRGTSSAAAAATGTSAVVEEVYNVDYVHEWSMFNNFLDRFEKKYETLEDFVSRFGVFRSNLRHIIVHNMDHTQNFTMAVNAFTDLTAEEFKAKYVGGMLKRGSDVKKSSCKSFTSTSAPSSETLDWVTKGGVTPVKNQGQCGSCWSFSATGAMEGAWFTHSGNLVSLSEEQLVECSKKYGNMGCNGGMMDNAFQYAIDHGMCSEEAYPYTSGTGTTGSCQKCTPVVTMSSCANVAANNQVVLKAAVALGPVSIAIEADTAVFQSYSSGVITSSKCGTTLDHGVLIAGYGVEDGIKYWLVKNSWGADWGVNGYVKIERSDSTNDEGICGIAMEASFPIV</sequence>
<dbReference type="InterPro" id="IPR039417">
    <property type="entry name" value="Peptidase_C1A_papain-like"/>
</dbReference>
<organism evidence="5">
    <name type="scientific">viral metagenome</name>
    <dbReference type="NCBI Taxonomy" id="1070528"/>
    <lineage>
        <taxon>unclassified sequences</taxon>
        <taxon>metagenomes</taxon>
        <taxon>organismal metagenomes</taxon>
    </lineage>
</organism>
<protein>
    <recommendedName>
        <fullName evidence="6">Peptidase C1A papain C-terminal domain-containing protein</fullName>
    </recommendedName>
</protein>
<reference evidence="5" key="1">
    <citation type="journal article" date="2020" name="Nature">
        <title>Giant virus diversity and host interactions through global metagenomics.</title>
        <authorList>
            <person name="Schulz F."/>
            <person name="Roux S."/>
            <person name="Paez-Espino D."/>
            <person name="Jungbluth S."/>
            <person name="Walsh D.A."/>
            <person name="Denef V.J."/>
            <person name="McMahon K.D."/>
            <person name="Konstantinidis K.T."/>
            <person name="Eloe-Fadrosh E.A."/>
            <person name="Kyrpides N.C."/>
            <person name="Woyke T."/>
        </authorList>
    </citation>
    <scope>NUCLEOTIDE SEQUENCE</scope>
    <source>
        <strain evidence="5">GVMAG-M-3300009161-30</strain>
    </source>
</reference>
<dbReference type="SUPFAM" id="SSF54001">
    <property type="entry name" value="Cysteine proteinases"/>
    <property type="match status" value="1"/>
</dbReference>
<dbReference type="FunFam" id="3.90.70.10:FF:000039">
    <property type="entry name" value="Cysteine proteinase 2, putative"/>
    <property type="match status" value="1"/>
</dbReference>
<evidence type="ECO:0008006" key="6">
    <source>
        <dbReference type="Google" id="ProtNLM"/>
    </source>
</evidence>
<dbReference type="SMART" id="SM00645">
    <property type="entry name" value="Pept_C1"/>
    <property type="match status" value="1"/>
</dbReference>
<dbReference type="AlphaFoldDB" id="A0A6C0F074"/>
<comment type="similarity">
    <text evidence="1">Belongs to the peptidase C1 family.</text>
</comment>
<feature type="domain" description="Peptidase C1A papain C-terminal" evidence="3">
    <location>
        <begin position="146"/>
        <end position="363"/>
    </location>
</feature>
<dbReference type="SMART" id="SM00848">
    <property type="entry name" value="Inhibitor_I29"/>
    <property type="match status" value="1"/>
</dbReference>
<dbReference type="PANTHER" id="PTHR12411">
    <property type="entry name" value="CYSTEINE PROTEASE FAMILY C1-RELATED"/>
    <property type="match status" value="1"/>
</dbReference>
<evidence type="ECO:0000259" key="3">
    <source>
        <dbReference type="SMART" id="SM00645"/>
    </source>
</evidence>
<dbReference type="InterPro" id="IPR000169">
    <property type="entry name" value="Pept_cys_AS"/>
</dbReference>